<dbReference type="AlphaFoldDB" id="A0A1C4XPW6"/>
<organism evidence="2 3">
    <name type="scientific">Micromonospora coriariae</name>
    <dbReference type="NCBI Taxonomy" id="285665"/>
    <lineage>
        <taxon>Bacteria</taxon>
        <taxon>Bacillati</taxon>
        <taxon>Actinomycetota</taxon>
        <taxon>Actinomycetes</taxon>
        <taxon>Micromonosporales</taxon>
        <taxon>Micromonosporaceae</taxon>
        <taxon>Micromonospora</taxon>
    </lineage>
</organism>
<dbReference type="PANTHER" id="PTHR35585">
    <property type="entry name" value="HHE DOMAIN PROTEIN (AFU_ORTHOLOGUE AFUA_4G00730)"/>
    <property type="match status" value="1"/>
</dbReference>
<reference evidence="3" key="1">
    <citation type="submission" date="2016-06" db="EMBL/GenBank/DDBJ databases">
        <authorList>
            <person name="Varghese N."/>
            <person name="Submissions Spin"/>
        </authorList>
    </citation>
    <scope>NUCLEOTIDE SEQUENCE [LARGE SCALE GENOMIC DNA]</scope>
    <source>
        <strain evidence="3">DSM 44875</strain>
    </source>
</reference>
<dbReference type="Gene3D" id="1.20.120.520">
    <property type="entry name" value="nmb1532 protein domain like"/>
    <property type="match status" value="1"/>
</dbReference>
<dbReference type="EMBL" id="LT607412">
    <property type="protein sequence ID" value="SCF10528.1"/>
    <property type="molecule type" value="Genomic_DNA"/>
</dbReference>
<keyword evidence="3" id="KW-1185">Reference proteome</keyword>
<gene>
    <name evidence="2" type="ORF">GA0070607_5593</name>
</gene>
<proteinExistence type="predicted"/>
<accession>A0A1C4XPW6</accession>
<evidence type="ECO:0000313" key="3">
    <source>
        <dbReference type="Proteomes" id="UP000198243"/>
    </source>
</evidence>
<evidence type="ECO:0000259" key="1">
    <source>
        <dbReference type="Pfam" id="PF01814"/>
    </source>
</evidence>
<feature type="domain" description="Hemerythrin-like" evidence="1">
    <location>
        <begin position="5"/>
        <end position="124"/>
    </location>
</feature>
<name>A0A1C4XPW6_9ACTN</name>
<dbReference type="InterPro" id="IPR012312">
    <property type="entry name" value="Hemerythrin-like"/>
</dbReference>
<dbReference type="Pfam" id="PF01814">
    <property type="entry name" value="Hemerythrin"/>
    <property type="match status" value="1"/>
</dbReference>
<dbReference type="Proteomes" id="UP000198243">
    <property type="component" value="Chromosome I"/>
</dbReference>
<dbReference type="OrthoDB" id="9793637at2"/>
<dbReference type="RefSeq" id="WP_089022144.1">
    <property type="nucleotide sequence ID" value="NZ_LT607412.1"/>
</dbReference>
<protein>
    <submittedName>
        <fullName evidence="2">Hemerythrin HHE cation binding domain-containing protein</fullName>
    </submittedName>
</protein>
<evidence type="ECO:0000313" key="2">
    <source>
        <dbReference type="EMBL" id="SCF10528.1"/>
    </source>
</evidence>
<dbReference type="PANTHER" id="PTHR35585:SF1">
    <property type="entry name" value="HHE DOMAIN PROTEIN (AFU_ORTHOLOGUE AFUA_4G00730)"/>
    <property type="match status" value="1"/>
</dbReference>
<sequence length="166" mass="19080">MSTDAIVLLKEDHKEMRRLFKAFQDAEEGPASQRQKLVGQILEALTVHTYLENEVMYPEVRRLLPDLEDDILESYEEHHVADLLCFELASMDAEDERFNAKTTVLIENVTHHVEEEEQEWFPKVREALGRKQLQEIGEKMIALRADAPRTPGEPKAIKKAIDAVTA</sequence>